<evidence type="ECO:0000313" key="1">
    <source>
        <dbReference type="EMBL" id="CRL34993.1"/>
    </source>
</evidence>
<protein>
    <recommendedName>
        <fullName evidence="3">RloB-like protein</fullName>
    </recommendedName>
</protein>
<sequence length="209" mass="24799">MSKMRKEYDPNKVKRRKRKPIVYIICEGKETETLYFKHFRSRNCLVDIIPIPSKHKAAEHLVKHAKSLISQADYYPKDGDQLWCVFDRDDNKDSELQAAIFYSEKHGYKIAYSNPAFEYWYLLHFEKRNGYLKDSSTIIDILKNKGYLENYGKSVDVFEELQEHQPEAIQYAKERVERLTRDQVAVICRDSNPVTTVYELVEFLNSKRT</sequence>
<reference evidence="2" key="1">
    <citation type="submission" date="2015-05" db="EMBL/GenBank/DDBJ databases">
        <authorList>
            <consortium name="Pathogen Informatics"/>
        </authorList>
    </citation>
    <scope>NUCLEOTIDE SEQUENCE [LARGE SCALE GENOMIC DNA]</scope>
    <source>
        <strain evidence="2">M72</strain>
    </source>
</reference>
<dbReference type="EMBL" id="CVRR01000007">
    <property type="protein sequence ID" value="CRL34993.1"/>
    <property type="molecule type" value="Genomic_DNA"/>
</dbReference>
<proteinExistence type="predicted"/>
<gene>
    <name evidence="1" type="ORF">M72_22801</name>
</gene>
<name>A0A0M6WF83_9FIRM</name>
<dbReference type="AlphaFoldDB" id="A0A0M6WF83"/>
<dbReference type="InterPro" id="IPR025591">
    <property type="entry name" value="RloB"/>
</dbReference>
<dbReference type="RefSeq" id="WP_055067286.1">
    <property type="nucleotide sequence ID" value="NZ_CP173697.1"/>
</dbReference>
<keyword evidence="2" id="KW-1185">Reference proteome</keyword>
<dbReference type="Pfam" id="PF13707">
    <property type="entry name" value="RloB"/>
    <property type="match status" value="1"/>
</dbReference>
<accession>A0A0M6WF83</accession>
<dbReference type="OrthoDB" id="9796523at2"/>
<evidence type="ECO:0008006" key="3">
    <source>
        <dbReference type="Google" id="ProtNLM"/>
    </source>
</evidence>
<dbReference type="Proteomes" id="UP000049979">
    <property type="component" value="Unassembled WGS sequence"/>
</dbReference>
<evidence type="ECO:0000313" key="2">
    <source>
        <dbReference type="Proteomes" id="UP000049979"/>
    </source>
</evidence>
<organism evidence="1 2">
    <name type="scientific">Roseburia faecis</name>
    <dbReference type="NCBI Taxonomy" id="301302"/>
    <lineage>
        <taxon>Bacteria</taxon>
        <taxon>Bacillati</taxon>
        <taxon>Bacillota</taxon>
        <taxon>Clostridia</taxon>
        <taxon>Lachnospirales</taxon>
        <taxon>Lachnospiraceae</taxon>
        <taxon>Roseburia</taxon>
    </lineage>
</organism>